<evidence type="ECO:0000256" key="2">
    <source>
        <dbReference type="SAM" id="SignalP"/>
    </source>
</evidence>
<dbReference type="PANTHER" id="PTHR38049:SF2">
    <property type="entry name" value="RICIN B LECTIN DOMAIN-CONTAINING PROTEIN"/>
    <property type="match status" value="1"/>
</dbReference>
<comment type="caution">
    <text evidence="3">The sequence shown here is derived from an EMBL/GenBank/DDBJ whole genome shotgun (WGS) entry which is preliminary data.</text>
</comment>
<evidence type="ECO:0000313" key="4">
    <source>
        <dbReference type="Proteomes" id="UP001465668"/>
    </source>
</evidence>
<evidence type="ECO:0000313" key="3">
    <source>
        <dbReference type="EMBL" id="KAK9772372.1"/>
    </source>
</evidence>
<keyword evidence="4" id="KW-1185">Reference proteome</keyword>
<sequence>MATFVVALSAVFGTAEAIRHTQARARRDEHRGRKNSLIVHCTKSSDYGRTIEGRSIVLSGEKLYVDTGTSHDIPFGHPFAGYYLAFPNTNYDGLVSTICDEPPIMNWIYVDRDTYEIKFGTRPYAEPNYTGPFDCTRQDRRLMFNGWEGFLAVKEGGFWALYFDMERDKLQSKLPTGTPVLEVQLTRVEIPVQVPREEQQERTSSGGKPGVHQGEDDDSEIKDDADDDLKKAFRESFFTSQ</sequence>
<feature type="chain" id="PRO_5046302486" evidence="2">
    <location>
        <begin position="18"/>
        <end position="241"/>
    </location>
</feature>
<feature type="region of interest" description="Disordered" evidence="1">
    <location>
        <begin position="192"/>
        <end position="226"/>
    </location>
</feature>
<feature type="compositionally biased region" description="Acidic residues" evidence="1">
    <location>
        <begin position="215"/>
        <end position="226"/>
    </location>
</feature>
<organism evidence="3 4">
    <name type="scientific">Seiridium cardinale</name>
    <dbReference type="NCBI Taxonomy" id="138064"/>
    <lineage>
        <taxon>Eukaryota</taxon>
        <taxon>Fungi</taxon>
        <taxon>Dikarya</taxon>
        <taxon>Ascomycota</taxon>
        <taxon>Pezizomycotina</taxon>
        <taxon>Sordariomycetes</taxon>
        <taxon>Xylariomycetidae</taxon>
        <taxon>Amphisphaeriales</taxon>
        <taxon>Sporocadaceae</taxon>
        <taxon>Seiridium</taxon>
    </lineage>
</organism>
<name>A0ABR2XF79_9PEZI</name>
<feature type="signal peptide" evidence="2">
    <location>
        <begin position="1"/>
        <end position="17"/>
    </location>
</feature>
<gene>
    <name evidence="3" type="ORF">SCAR479_10910</name>
</gene>
<dbReference type="PANTHER" id="PTHR38049">
    <property type="entry name" value="RICIN B LECTIN DOMAIN-CONTAINING PROTEIN"/>
    <property type="match status" value="1"/>
</dbReference>
<proteinExistence type="predicted"/>
<dbReference type="Proteomes" id="UP001465668">
    <property type="component" value="Unassembled WGS sequence"/>
</dbReference>
<reference evidence="3 4" key="1">
    <citation type="submission" date="2024-02" db="EMBL/GenBank/DDBJ databases">
        <title>First draft genome assembly of two strains of Seiridium cardinale.</title>
        <authorList>
            <person name="Emiliani G."/>
            <person name="Scali E."/>
        </authorList>
    </citation>
    <scope>NUCLEOTIDE SEQUENCE [LARGE SCALE GENOMIC DNA]</scope>
    <source>
        <strain evidence="3 4">BM-138-000479</strain>
    </source>
</reference>
<keyword evidence="2" id="KW-0732">Signal</keyword>
<evidence type="ECO:0000256" key="1">
    <source>
        <dbReference type="SAM" id="MobiDB-lite"/>
    </source>
</evidence>
<accession>A0ABR2XF79</accession>
<protein>
    <submittedName>
        <fullName evidence="3">Uncharacterized protein</fullName>
    </submittedName>
</protein>
<dbReference type="EMBL" id="JARVKM010000062">
    <property type="protein sequence ID" value="KAK9772372.1"/>
    <property type="molecule type" value="Genomic_DNA"/>
</dbReference>